<evidence type="ECO:0000256" key="1">
    <source>
        <dbReference type="SAM" id="MobiDB-lite"/>
    </source>
</evidence>
<protein>
    <submittedName>
        <fullName evidence="2">Uncharacterized protein</fullName>
    </submittedName>
</protein>
<organism evidence="2 3">
    <name type="scientific">Ajellomyces capsulatus</name>
    <name type="common">Darling's disease fungus</name>
    <name type="synonym">Histoplasma capsulatum</name>
    <dbReference type="NCBI Taxonomy" id="5037"/>
    <lineage>
        <taxon>Eukaryota</taxon>
        <taxon>Fungi</taxon>
        <taxon>Dikarya</taxon>
        <taxon>Ascomycota</taxon>
        <taxon>Pezizomycotina</taxon>
        <taxon>Eurotiomycetes</taxon>
        <taxon>Eurotiomycetidae</taxon>
        <taxon>Onygenales</taxon>
        <taxon>Ajellomycetaceae</taxon>
        <taxon>Histoplasma</taxon>
    </lineage>
</organism>
<evidence type="ECO:0000313" key="3">
    <source>
        <dbReference type="Proteomes" id="UP000670092"/>
    </source>
</evidence>
<proteinExistence type="predicted"/>
<feature type="region of interest" description="Disordered" evidence="1">
    <location>
        <begin position="64"/>
        <end position="119"/>
    </location>
</feature>
<name>A0A8H7Z960_AJECA</name>
<feature type="compositionally biased region" description="Polar residues" evidence="1">
    <location>
        <begin position="91"/>
        <end position="111"/>
    </location>
</feature>
<dbReference type="AlphaFoldDB" id="A0A8H7Z960"/>
<dbReference type="VEuPathDB" id="FungiDB:I7I52_03560"/>
<dbReference type="Proteomes" id="UP000670092">
    <property type="component" value="Unassembled WGS sequence"/>
</dbReference>
<gene>
    <name evidence="2" type="ORF">I7I52_03560</name>
</gene>
<reference evidence="2 3" key="1">
    <citation type="submission" date="2021-01" db="EMBL/GenBank/DDBJ databases">
        <title>Chromosome-level genome assembly of a human fungal pathogen reveals clustering of transcriptionally co-regulated genes.</title>
        <authorList>
            <person name="Voorhies M."/>
            <person name="Cohen S."/>
            <person name="Shea T.P."/>
            <person name="Petrus S."/>
            <person name="Munoz J.F."/>
            <person name="Poplawski S."/>
            <person name="Goldman W.E."/>
            <person name="Michael T."/>
            <person name="Cuomo C.A."/>
            <person name="Sil A."/>
            <person name="Beyhan S."/>
        </authorList>
    </citation>
    <scope>NUCLEOTIDE SEQUENCE [LARGE SCALE GENOMIC DNA]</scope>
    <source>
        <strain evidence="2 3">G184AR</strain>
    </source>
</reference>
<evidence type="ECO:0000313" key="2">
    <source>
        <dbReference type="EMBL" id="KAG5305031.1"/>
    </source>
</evidence>
<accession>A0A8H7Z960</accession>
<comment type="caution">
    <text evidence="2">The sequence shown here is derived from an EMBL/GenBank/DDBJ whole genome shotgun (WGS) entry which is preliminary data.</text>
</comment>
<sequence>MEHSNTSGHQTRRILLNSFSDLSMSFHPTQLNPRPSYFDIARASLSKSSCTLITCIKYFPTVARGNNLPLKPNTRASESHHHVSRKYQHPPATSQSSIAYTSQCKPSSYNRSAIRHRRP</sequence>
<dbReference type="EMBL" id="JAEVHI010000001">
    <property type="protein sequence ID" value="KAG5305031.1"/>
    <property type="molecule type" value="Genomic_DNA"/>
</dbReference>